<sequence>MLPDFRLTDRTVPSAIEVYGIQGNAQYVARKAEKQALYAREGAPCVEWIPPDDLASVQLPPAA</sequence>
<name>A0AA37IPC6_9BURK</name>
<organism evidence="1 2">
    <name type="scientific">Caballeronia novacaledonica</name>
    <dbReference type="NCBI Taxonomy" id="1544861"/>
    <lineage>
        <taxon>Bacteria</taxon>
        <taxon>Pseudomonadati</taxon>
        <taxon>Pseudomonadota</taxon>
        <taxon>Betaproteobacteria</taxon>
        <taxon>Burkholderiales</taxon>
        <taxon>Burkholderiaceae</taxon>
        <taxon>Caballeronia</taxon>
    </lineage>
</organism>
<evidence type="ECO:0000313" key="2">
    <source>
        <dbReference type="Proteomes" id="UP001055111"/>
    </source>
</evidence>
<protein>
    <submittedName>
        <fullName evidence="1">Uncharacterized protein</fullName>
    </submittedName>
</protein>
<dbReference type="EMBL" id="BPUS01000040">
    <property type="protein sequence ID" value="GJH30581.1"/>
    <property type="molecule type" value="Genomic_DNA"/>
</dbReference>
<dbReference type="RefSeq" id="WP_238218191.1">
    <property type="nucleotide sequence ID" value="NZ_BPUS01000040.1"/>
</dbReference>
<reference evidence="1" key="1">
    <citation type="submission" date="2022-09" db="EMBL/GenBank/DDBJ databases">
        <title>Isolation and characterization of 3-chlorobenzoate degrading bacteria from soils in Shizuoka.</title>
        <authorList>
            <person name="Ifat A."/>
            <person name="Ogawa N."/>
            <person name="Kimbara K."/>
            <person name="Moriuchi R."/>
            <person name="Dohra H."/>
            <person name="Shintani M."/>
        </authorList>
    </citation>
    <scope>NUCLEOTIDE SEQUENCE</scope>
    <source>
        <strain evidence="1">19CS4-2</strain>
    </source>
</reference>
<evidence type="ECO:0000313" key="1">
    <source>
        <dbReference type="EMBL" id="GJH30581.1"/>
    </source>
</evidence>
<gene>
    <name evidence="1" type="ORF">CBA19CS42_38715</name>
</gene>
<dbReference type="AlphaFoldDB" id="A0AA37IPC6"/>
<comment type="caution">
    <text evidence="1">The sequence shown here is derived from an EMBL/GenBank/DDBJ whole genome shotgun (WGS) entry which is preliminary data.</text>
</comment>
<accession>A0AA37IPC6</accession>
<dbReference type="Proteomes" id="UP001055111">
    <property type="component" value="Unassembled WGS sequence"/>
</dbReference>
<proteinExistence type="predicted"/>